<dbReference type="PANTHER" id="PTHR23359">
    <property type="entry name" value="NUCLEOTIDE KINASE"/>
    <property type="match status" value="1"/>
</dbReference>
<evidence type="ECO:0000313" key="5">
    <source>
        <dbReference type="EMBL" id="OGE74225.1"/>
    </source>
</evidence>
<evidence type="ECO:0008006" key="7">
    <source>
        <dbReference type="Google" id="ProtNLM"/>
    </source>
</evidence>
<evidence type="ECO:0000256" key="1">
    <source>
        <dbReference type="ARBA" id="ARBA00022679"/>
    </source>
</evidence>
<dbReference type="Pfam" id="PF00406">
    <property type="entry name" value="ADK"/>
    <property type="match status" value="1"/>
</dbReference>
<dbReference type="EMBL" id="MFEH01000001">
    <property type="protein sequence ID" value="OGE74225.1"/>
    <property type="molecule type" value="Genomic_DNA"/>
</dbReference>
<evidence type="ECO:0000256" key="4">
    <source>
        <dbReference type="ARBA" id="ARBA00022777"/>
    </source>
</evidence>
<evidence type="ECO:0000256" key="2">
    <source>
        <dbReference type="ARBA" id="ARBA00022727"/>
    </source>
</evidence>
<dbReference type="GO" id="GO:0005524">
    <property type="term" value="F:ATP binding"/>
    <property type="evidence" value="ECO:0007669"/>
    <property type="project" value="InterPro"/>
</dbReference>
<dbReference type="Gene3D" id="3.40.50.300">
    <property type="entry name" value="P-loop containing nucleotide triphosphate hydrolases"/>
    <property type="match status" value="1"/>
</dbReference>
<dbReference type="GO" id="GO:0019205">
    <property type="term" value="F:nucleobase-containing compound kinase activity"/>
    <property type="evidence" value="ECO:0007669"/>
    <property type="project" value="InterPro"/>
</dbReference>
<dbReference type="GO" id="GO:0009165">
    <property type="term" value="P:nucleotide biosynthetic process"/>
    <property type="evidence" value="ECO:0007669"/>
    <property type="project" value="UniProtKB-KW"/>
</dbReference>
<dbReference type="STRING" id="1817821.A2717_01605"/>
<dbReference type="InterPro" id="IPR027417">
    <property type="entry name" value="P-loop_NTPase"/>
</dbReference>
<evidence type="ECO:0000313" key="6">
    <source>
        <dbReference type="Proteomes" id="UP000177610"/>
    </source>
</evidence>
<keyword evidence="3" id="KW-0547">Nucleotide-binding</keyword>
<organism evidence="5 6">
    <name type="scientific">Candidatus Doudnabacteria bacterium RIFCSPHIGHO2_01_FULL_41_86</name>
    <dbReference type="NCBI Taxonomy" id="1817821"/>
    <lineage>
        <taxon>Bacteria</taxon>
        <taxon>Candidatus Doudnaibacteriota</taxon>
    </lineage>
</organism>
<dbReference type="SUPFAM" id="SSF52540">
    <property type="entry name" value="P-loop containing nucleoside triphosphate hydrolases"/>
    <property type="match status" value="1"/>
</dbReference>
<comment type="caution">
    <text evidence="5">The sequence shown here is derived from an EMBL/GenBank/DDBJ whole genome shotgun (WGS) entry which is preliminary data.</text>
</comment>
<reference evidence="5 6" key="1">
    <citation type="journal article" date="2016" name="Nat. Commun.">
        <title>Thousands of microbial genomes shed light on interconnected biogeochemical processes in an aquifer system.</title>
        <authorList>
            <person name="Anantharaman K."/>
            <person name="Brown C.T."/>
            <person name="Hug L.A."/>
            <person name="Sharon I."/>
            <person name="Castelle C.J."/>
            <person name="Probst A.J."/>
            <person name="Thomas B.C."/>
            <person name="Singh A."/>
            <person name="Wilkins M.J."/>
            <person name="Karaoz U."/>
            <person name="Brodie E.L."/>
            <person name="Williams K.H."/>
            <person name="Hubbard S.S."/>
            <person name="Banfield J.F."/>
        </authorList>
    </citation>
    <scope>NUCLEOTIDE SEQUENCE [LARGE SCALE GENOMIC DNA]</scope>
</reference>
<dbReference type="InterPro" id="IPR000850">
    <property type="entry name" value="Adenylat/UMP-CMP_kin"/>
</dbReference>
<evidence type="ECO:0000256" key="3">
    <source>
        <dbReference type="ARBA" id="ARBA00022741"/>
    </source>
</evidence>
<keyword evidence="4" id="KW-0418">Kinase</keyword>
<gene>
    <name evidence="5" type="ORF">A2717_01605</name>
</gene>
<keyword evidence="2" id="KW-0545">Nucleotide biosynthesis</keyword>
<name>A0A1F5N9B0_9BACT</name>
<sequence>MKKLGFDLILLGDPTAGKDTHAEILKKKYSLKAVESGKHWRAMAKKKNADGAWLRRTMSLGHPTPVVLMKKFLISNLSNAPKNKDLIFIGNPRLKPEAQLLVKLFKQKRRDFFVIYIQIPTKEILARTKARARLQSEDQGVWNRIDYTKNQVSKTVKYFRSLKKLRMINGDQTIPNVSKDIQKAISDYKKTAH</sequence>
<protein>
    <recommendedName>
        <fullName evidence="7">Adenylate kinase</fullName>
    </recommendedName>
</protein>
<dbReference type="AlphaFoldDB" id="A0A1F5N9B0"/>
<proteinExistence type="predicted"/>
<dbReference type="Proteomes" id="UP000177610">
    <property type="component" value="Unassembled WGS sequence"/>
</dbReference>
<accession>A0A1F5N9B0</accession>
<keyword evidence="1" id="KW-0808">Transferase</keyword>